<name>A0A418VZY7_9PROT</name>
<evidence type="ECO:0000313" key="1">
    <source>
        <dbReference type="EMBL" id="RJF83289.1"/>
    </source>
</evidence>
<dbReference type="EMBL" id="QYUL01000001">
    <property type="protein sequence ID" value="RJF83289.1"/>
    <property type="molecule type" value="Genomic_DNA"/>
</dbReference>
<dbReference type="Proteomes" id="UP000283458">
    <property type="component" value="Unassembled WGS sequence"/>
</dbReference>
<evidence type="ECO:0000313" key="2">
    <source>
        <dbReference type="Proteomes" id="UP000283458"/>
    </source>
</evidence>
<keyword evidence="2" id="KW-1185">Reference proteome</keyword>
<proteinExistence type="predicted"/>
<organism evidence="1 2">
    <name type="scientific">Azospirillum cavernae</name>
    <dbReference type="NCBI Taxonomy" id="2320860"/>
    <lineage>
        <taxon>Bacteria</taxon>
        <taxon>Pseudomonadati</taxon>
        <taxon>Pseudomonadota</taxon>
        <taxon>Alphaproteobacteria</taxon>
        <taxon>Rhodospirillales</taxon>
        <taxon>Azospirillaceae</taxon>
        <taxon>Azospirillum</taxon>
    </lineage>
</organism>
<evidence type="ECO:0008006" key="3">
    <source>
        <dbReference type="Google" id="ProtNLM"/>
    </source>
</evidence>
<dbReference type="AlphaFoldDB" id="A0A418VZY7"/>
<reference evidence="1 2" key="1">
    <citation type="submission" date="2018-09" db="EMBL/GenBank/DDBJ databases">
        <authorList>
            <person name="Zhu H."/>
        </authorList>
    </citation>
    <scope>NUCLEOTIDE SEQUENCE [LARGE SCALE GENOMIC DNA]</scope>
    <source>
        <strain evidence="1 2">K2W22B-5</strain>
    </source>
</reference>
<gene>
    <name evidence="1" type="ORF">D3877_00910</name>
</gene>
<sequence>MASRDRPLFRALLGAQLVNRILAFQGKIAGFEEPLATELRAAAPHWLKQAEALVAAADRESAQATRQLFRAGDPIDRDSEAFVARWPVLEELERQVLLSGGCPGLLLYGRRRTGKSTILRGLEGLIPSSVLPMCVSLQNPLASGDLAHFCGHLRQQIAARLGWTDEMDDMADLPALMATLDRANARLRSGGEQRLLIALDEYEMLDTRLKDGAFPVDLLATLRESIQTHRRIVWLLAGSHHIDELGFADWSSYLVSVRMVTAPMFSLDETRQLLTNPLAHSTLFSGKDDPRQPRIAESFWGDGGVAWIQAMAGGWPYMVQLLAEAVVDEVNDCSAAAFDPAWRDALLDRAVGRGELALRQLLLGESRLPGETDYLLGFATAENQAPPADPAVARSLRRRDVVTVDDGDRWRLRAPLMRHWLVRNRHLL</sequence>
<dbReference type="InterPro" id="IPR027417">
    <property type="entry name" value="P-loop_NTPase"/>
</dbReference>
<accession>A0A418VZY7</accession>
<comment type="caution">
    <text evidence="1">The sequence shown here is derived from an EMBL/GenBank/DDBJ whole genome shotgun (WGS) entry which is preliminary data.</text>
</comment>
<dbReference type="SUPFAM" id="SSF52540">
    <property type="entry name" value="P-loop containing nucleoside triphosphate hydrolases"/>
    <property type="match status" value="1"/>
</dbReference>
<dbReference type="Gene3D" id="3.40.50.300">
    <property type="entry name" value="P-loop containing nucleotide triphosphate hydrolases"/>
    <property type="match status" value="1"/>
</dbReference>
<protein>
    <recommendedName>
        <fullName evidence="3">ATP-binding protein</fullName>
    </recommendedName>
</protein>